<keyword evidence="1" id="KW-0472">Membrane</keyword>
<evidence type="ECO:0000259" key="2">
    <source>
        <dbReference type="Pfam" id="PF22599"/>
    </source>
</evidence>
<keyword evidence="4" id="KW-1185">Reference proteome</keyword>
<sequence>MKPGPILAIVAGVLVNIGVVTVVVYTLVIGAATSRLPWKSLNESFALQPVLDLRPAPCAAGWITSQDNAACYQLDQATMVTAEKATANFGASSGQWVIQVTLNEADGREFTALTEKVHQLPQPRNQLAIVIDGKVISAPSVLEPIPGRTLEITGGFDRKSAEELAARLGGG</sequence>
<dbReference type="RefSeq" id="WP_184957794.1">
    <property type="nucleotide sequence ID" value="NZ_JACHIN010000001.1"/>
</dbReference>
<gene>
    <name evidence="3" type="ORF">HNR40_000258</name>
</gene>
<reference evidence="3 4" key="1">
    <citation type="submission" date="2020-08" db="EMBL/GenBank/DDBJ databases">
        <title>Genomic Encyclopedia of Type Strains, Phase IV (KMG-IV): sequencing the most valuable type-strain genomes for metagenomic binning, comparative biology and taxonomic classification.</title>
        <authorList>
            <person name="Goeker M."/>
        </authorList>
    </citation>
    <scope>NUCLEOTIDE SEQUENCE [LARGE SCALE GENOMIC DNA]</scope>
    <source>
        <strain evidence="3 4">DSM 45385</strain>
    </source>
</reference>
<keyword evidence="1" id="KW-0812">Transmembrane</keyword>
<comment type="caution">
    <text evidence="3">The sequence shown here is derived from an EMBL/GenBank/DDBJ whole genome shotgun (WGS) entry which is preliminary data.</text>
</comment>
<evidence type="ECO:0000256" key="1">
    <source>
        <dbReference type="SAM" id="Phobius"/>
    </source>
</evidence>
<evidence type="ECO:0000313" key="4">
    <source>
        <dbReference type="Proteomes" id="UP000568380"/>
    </source>
</evidence>
<feature type="domain" description="SecDF P1 head subdomain" evidence="2">
    <location>
        <begin position="70"/>
        <end position="171"/>
    </location>
</feature>
<dbReference type="EMBL" id="JACHIN010000001">
    <property type="protein sequence ID" value="MBB5074812.1"/>
    <property type="molecule type" value="Genomic_DNA"/>
</dbReference>
<evidence type="ECO:0000313" key="3">
    <source>
        <dbReference type="EMBL" id="MBB5074812.1"/>
    </source>
</evidence>
<dbReference type="AlphaFoldDB" id="A0A7W7ZVZ2"/>
<dbReference type="Pfam" id="PF22599">
    <property type="entry name" value="SecDF_P1_head"/>
    <property type="match status" value="1"/>
</dbReference>
<keyword evidence="1" id="KW-1133">Transmembrane helix</keyword>
<dbReference type="Gene3D" id="3.30.1360.200">
    <property type="match status" value="1"/>
</dbReference>
<protein>
    <submittedName>
        <fullName evidence="3">Preprotein translocase subunit SecD</fullName>
    </submittedName>
</protein>
<feature type="transmembrane region" description="Helical" evidence="1">
    <location>
        <begin position="6"/>
        <end position="32"/>
    </location>
</feature>
<proteinExistence type="predicted"/>
<dbReference type="Proteomes" id="UP000568380">
    <property type="component" value="Unassembled WGS sequence"/>
</dbReference>
<name>A0A7W7ZVZ2_9ACTN</name>
<dbReference type="InterPro" id="IPR054384">
    <property type="entry name" value="SecDF_P1_head"/>
</dbReference>
<organism evidence="3 4">
    <name type="scientific">Nonomuraea endophytica</name>
    <dbReference type="NCBI Taxonomy" id="714136"/>
    <lineage>
        <taxon>Bacteria</taxon>
        <taxon>Bacillati</taxon>
        <taxon>Actinomycetota</taxon>
        <taxon>Actinomycetes</taxon>
        <taxon>Streptosporangiales</taxon>
        <taxon>Streptosporangiaceae</taxon>
        <taxon>Nonomuraea</taxon>
    </lineage>
</organism>
<accession>A0A7W7ZVZ2</accession>